<dbReference type="EMBL" id="CAAALY010037858">
    <property type="protein sequence ID" value="VEL18629.1"/>
    <property type="molecule type" value="Genomic_DNA"/>
</dbReference>
<evidence type="ECO:0000256" key="1">
    <source>
        <dbReference type="SAM" id="MobiDB-lite"/>
    </source>
</evidence>
<name>A0A448WRU6_9PLAT</name>
<sequence>MATLTDDAGETSGNIPHPRSDFGNDRAYNGLRTRFVPLSLPTNMTKLRKQGQTTSNVVTPKLVNARYCENFVHVLWKDGSTVHIQVPPQVYRRYKQQMEACLSEIERRIDWLRRGSRELFGTIMEDDVGPS</sequence>
<reference evidence="2" key="1">
    <citation type="submission" date="2018-11" db="EMBL/GenBank/DDBJ databases">
        <authorList>
            <consortium name="Pathogen Informatics"/>
        </authorList>
    </citation>
    <scope>NUCLEOTIDE SEQUENCE</scope>
</reference>
<dbReference type="PANTHER" id="PTHR46785">
    <property type="entry name" value="VON WILLEBRAND FACTOR A DOMAIN-CONTAINING PROTEIN 3B"/>
    <property type="match status" value="1"/>
</dbReference>
<evidence type="ECO:0000313" key="2">
    <source>
        <dbReference type="EMBL" id="VEL18629.1"/>
    </source>
</evidence>
<comment type="caution">
    <text evidence="2">The sequence shown here is derived from an EMBL/GenBank/DDBJ whole genome shotgun (WGS) entry which is preliminary data.</text>
</comment>
<dbReference type="PANTHER" id="PTHR46785:SF1">
    <property type="entry name" value="VON WILLEBRAND FACTOR A DOMAIN-CONTAINING PROTEIN 3B"/>
    <property type="match status" value="1"/>
</dbReference>
<organism evidence="2 3">
    <name type="scientific">Protopolystoma xenopodis</name>
    <dbReference type="NCBI Taxonomy" id="117903"/>
    <lineage>
        <taxon>Eukaryota</taxon>
        <taxon>Metazoa</taxon>
        <taxon>Spiralia</taxon>
        <taxon>Lophotrochozoa</taxon>
        <taxon>Platyhelminthes</taxon>
        <taxon>Monogenea</taxon>
        <taxon>Polyopisthocotylea</taxon>
        <taxon>Polystomatidea</taxon>
        <taxon>Polystomatidae</taxon>
        <taxon>Protopolystoma</taxon>
    </lineage>
</organism>
<proteinExistence type="predicted"/>
<dbReference type="AlphaFoldDB" id="A0A448WRU6"/>
<evidence type="ECO:0000313" key="3">
    <source>
        <dbReference type="Proteomes" id="UP000784294"/>
    </source>
</evidence>
<gene>
    <name evidence="2" type="ORF">PXEA_LOCUS12069</name>
</gene>
<accession>A0A448WRU6</accession>
<dbReference type="OrthoDB" id="10021393at2759"/>
<dbReference type="Proteomes" id="UP000784294">
    <property type="component" value="Unassembled WGS sequence"/>
</dbReference>
<protein>
    <submittedName>
        <fullName evidence="2">Uncharacterized protein</fullName>
    </submittedName>
</protein>
<feature type="region of interest" description="Disordered" evidence="1">
    <location>
        <begin position="1"/>
        <end position="26"/>
    </location>
</feature>
<keyword evidence="3" id="KW-1185">Reference proteome</keyword>